<dbReference type="EMBL" id="GBRH01224451">
    <property type="protein sequence ID" value="JAD73444.1"/>
    <property type="molecule type" value="Transcribed_RNA"/>
</dbReference>
<accession>A0A0A9CAT9</accession>
<name>A0A0A9CAT9_ARUDO</name>
<proteinExistence type="predicted"/>
<dbReference type="AlphaFoldDB" id="A0A0A9CAT9"/>
<reference evidence="1" key="1">
    <citation type="submission" date="2014-09" db="EMBL/GenBank/DDBJ databases">
        <authorList>
            <person name="Magalhaes I.L.F."/>
            <person name="Oliveira U."/>
            <person name="Santos F.R."/>
            <person name="Vidigal T.H.D.A."/>
            <person name="Brescovit A.D."/>
            <person name="Santos A.J."/>
        </authorList>
    </citation>
    <scope>NUCLEOTIDE SEQUENCE</scope>
    <source>
        <tissue evidence="1">Shoot tissue taken approximately 20 cm above the soil surface</tissue>
    </source>
</reference>
<reference evidence="1" key="2">
    <citation type="journal article" date="2015" name="Data Brief">
        <title>Shoot transcriptome of the giant reed, Arundo donax.</title>
        <authorList>
            <person name="Barrero R.A."/>
            <person name="Guerrero F.D."/>
            <person name="Moolhuijzen P."/>
            <person name="Goolsby J.A."/>
            <person name="Tidwell J."/>
            <person name="Bellgard S.E."/>
            <person name="Bellgard M.I."/>
        </authorList>
    </citation>
    <scope>NUCLEOTIDE SEQUENCE</scope>
    <source>
        <tissue evidence="1">Shoot tissue taken approximately 20 cm above the soil surface</tissue>
    </source>
</reference>
<organism evidence="1">
    <name type="scientific">Arundo donax</name>
    <name type="common">Giant reed</name>
    <name type="synonym">Donax arundinaceus</name>
    <dbReference type="NCBI Taxonomy" id="35708"/>
    <lineage>
        <taxon>Eukaryota</taxon>
        <taxon>Viridiplantae</taxon>
        <taxon>Streptophyta</taxon>
        <taxon>Embryophyta</taxon>
        <taxon>Tracheophyta</taxon>
        <taxon>Spermatophyta</taxon>
        <taxon>Magnoliopsida</taxon>
        <taxon>Liliopsida</taxon>
        <taxon>Poales</taxon>
        <taxon>Poaceae</taxon>
        <taxon>PACMAD clade</taxon>
        <taxon>Arundinoideae</taxon>
        <taxon>Arundineae</taxon>
        <taxon>Arundo</taxon>
    </lineage>
</organism>
<sequence length="51" mass="6109">MCDEHLADYLRHHKNFGSGNWRIDCHIKAHILLIWIRLKGVKDTFLYTLES</sequence>
<protein>
    <submittedName>
        <fullName evidence="1">Uncharacterized protein</fullName>
    </submittedName>
</protein>
<evidence type="ECO:0000313" key="1">
    <source>
        <dbReference type="EMBL" id="JAD73444.1"/>
    </source>
</evidence>